<reference evidence="1 2" key="1">
    <citation type="journal article" date="2015" name="Antonie Van Leeuwenhoek">
        <title>Bosea vaviloviae sp. nov., a new species of slow-growing rhizobia isolated from nodules of the relict species Vavilovia formosa (Stev.) Fed.</title>
        <authorList>
            <person name="Safronova V.I."/>
            <person name="Kuznetsova I.G."/>
            <person name="Sazanova A.L."/>
            <person name="Kimeklis A.K."/>
            <person name="Belimov A.A."/>
            <person name="Andronov E.E."/>
            <person name="Pinaev A.G."/>
            <person name="Chizhevskaya E.P."/>
            <person name="Pukhaev A.R."/>
            <person name="Popov K.P."/>
            <person name="Willems A."/>
            <person name="Tikhonovich I.A."/>
        </authorList>
    </citation>
    <scope>NUCLEOTIDE SEQUENCE [LARGE SCALE GENOMIC DNA]</scope>
    <source>
        <strain evidence="1 2">Vaf18</strain>
    </source>
</reference>
<dbReference type="Proteomes" id="UP000094969">
    <property type="component" value="Chromosome"/>
</dbReference>
<gene>
    <name evidence="1" type="ORF">BHK69_14790</name>
</gene>
<evidence type="ECO:0000313" key="1">
    <source>
        <dbReference type="EMBL" id="AOO81553.1"/>
    </source>
</evidence>
<evidence type="ECO:0000313" key="2">
    <source>
        <dbReference type="Proteomes" id="UP000094969"/>
    </source>
</evidence>
<dbReference type="STRING" id="1526658.BHK69_14790"/>
<protein>
    <submittedName>
        <fullName evidence="1">Uncharacterized protein</fullName>
    </submittedName>
</protein>
<accession>A0A1D7U2F8</accession>
<dbReference type="EMBL" id="CP017147">
    <property type="protein sequence ID" value="AOO81553.1"/>
    <property type="molecule type" value="Genomic_DNA"/>
</dbReference>
<proteinExistence type="predicted"/>
<dbReference type="AlphaFoldDB" id="A0A1D7U2F8"/>
<keyword evidence="2" id="KW-1185">Reference proteome</keyword>
<name>A0A1D7U2F8_9HYPH</name>
<dbReference type="KEGG" id="bvv:BHK69_14790"/>
<organism evidence="1 2">
    <name type="scientific">Bosea vaviloviae</name>
    <dbReference type="NCBI Taxonomy" id="1526658"/>
    <lineage>
        <taxon>Bacteria</taxon>
        <taxon>Pseudomonadati</taxon>
        <taxon>Pseudomonadota</taxon>
        <taxon>Alphaproteobacteria</taxon>
        <taxon>Hyphomicrobiales</taxon>
        <taxon>Boseaceae</taxon>
        <taxon>Bosea</taxon>
    </lineage>
</organism>
<sequence length="62" mass="7425">MRVVGGCHHLKRRRHVFRRRHGFRRRHVFLDLATWSARREPNSKISKISKNSTIFKPGVPSY</sequence>